<organism evidence="3 4">
    <name type="scientific">Aromatoleum petrolei</name>
    <dbReference type="NCBI Taxonomy" id="76116"/>
    <lineage>
        <taxon>Bacteria</taxon>
        <taxon>Pseudomonadati</taxon>
        <taxon>Pseudomonadota</taxon>
        <taxon>Betaproteobacteria</taxon>
        <taxon>Rhodocyclales</taxon>
        <taxon>Rhodocyclaceae</taxon>
        <taxon>Aromatoleum</taxon>
    </lineage>
</organism>
<reference evidence="3 4" key="1">
    <citation type="submission" date="2019-12" db="EMBL/GenBank/DDBJ databases">
        <title>Comparative genomics gives insights into the taxonomy of the Azoarcus-Aromatoleum group and reveals separate origins of nif in the plant-associated Azoarcus and non-plant-associated Aromatoleum sub-groups.</title>
        <authorList>
            <person name="Lafos M."/>
            <person name="Maluk M."/>
            <person name="Batista M."/>
            <person name="Junghare M."/>
            <person name="Carmona M."/>
            <person name="Faoro H."/>
            <person name="Cruz L.M."/>
            <person name="Battistoni F."/>
            <person name="De Souza E."/>
            <person name="Pedrosa F."/>
            <person name="Chen W.-M."/>
            <person name="Poole P.S."/>
            <person name="Dixon R.A."/>
            <person name="James E.K."/>
        </authorList>
    </citation>
    <scope>NUCLEOTIDE SEQUENCE [LARGE SCALE GENOMIC DNA]</scope>
    <source>
        <strain evidence="3 4">ToN1</strain>
    </source>
</reference>
<proteinExistence type="predicted"/>
<name>A0ABX1MRJ2_9RHOO</name>
<keyword evidence="1" id="KW-0175">Coiled coil</keyword>
<feature type="domain" description="KfrA N-terminal DNA-binding" evidence="2">
    <location>
        <begin position="8"/>
        <end position="118"/>
    </location>
</feature>
<evidence type="ECO:0000313" key="4">
    <source>
        <dbReference type="Proteomes" id="UP000652074"/>
    </source>
</evidence>
<dbReference type="Pfam" id="PF11740">
    <property type="entry name" value="KfrA_N"/>
    <property type="match status" value="1"/>
</dbReference>
<keyword evidence="4" id="KW-1185">Reference proteome</keyword>
<feature type="coiled-coil region" evidence="1">
    <location>
        <begin position="84"/>
        <end position="272"/>
    </location>
</feature>
<gene>
    <name evidence="3" type="ORF">GPA26_12185</name>
</gene>
<sequence>MPREASITYEQVAAIADGIKAAGGKPTPRQIRERHGSGSLGTIHKLFQRWEGNQPPSIEAGSALPPALQRTILDFVTQERATARADLDAKLSDMQAAANELAAENERQSGHMETLESALQTSQEEKAALAGKIEQMETDLSAARDEAARERRAAETTRTELAKAHVRLDTIPVLEKDNERLRNAVDAERDARTNAERLAAIAEAKATGLGERLADSQARHTREVANLDSQLQDQKQRNANLEADLSEIRRESRDLAARLAQATGELEALRAQNAGHLDVIKGFTAQGAMTSES</sequence>
<dbReference type="EMBL" id="WTVR01000021">
    <property type="protein sequence ID" value="NMF89233.1"/>
    <property type="molecule type" value="Genomic_DNA"/>
</dbReference>
<evidence type="ECO:0000259" key="2">
    <source>
        <dbReference type="Pfam" id="PF11740"/>
    </source>
</evidence>
<accession>A0ABX1MRJ2</accession>
<dbReference type="InterPro" id="IPR021104">
    <property type="entry name" value="KfrA_DNA-bd_N"/>
</dbReference>
<evidence type="ECO:0000313" key="3">
    <source>
        <dbReference type="EMBL" id="NMF89233.1"/>
    </source>
</evidence>
<comment type="caution">
    <text evidence="3">The sequence shown here is derived from an EMBL/GenBank/DDBJ whole genome shotgun (WGS) entry which is preliminary data.</text>
</comment>
<evidence type="ECO:0000256" key="1">
    <source>
        <dbReference type="SAM" id="Coils"/>
    </source>
</evidence>
<protein>
    <submittedName>
        <fullName evidence="3">Mucin-associated surface protein</fullName>
    </submittedName>
</protein>
<dbReference type="RefSeq" id="WP_169206612.1">
    <property type="nucleotide sequence ID" value="NZ_CP059560.1"/>
</dbReference>
<dbReference type="Proteomes" id="UP000652074">
    <property type="component" value="Unassembled WGS sequence"/>
</dbReference>